<evidence type="ECO:0000259" key="1">
    <source>
        <dbReference type="Pfam" id="PF13503"/>
    </source>
</evidence>
<sequence>MISEWLDTQSLPVFWLAKANLFKQAVSENGGFAFEHSVPLFYGDMFAKAMPLSPWLVPADESLATVSQETLQQGVFFTSSADLQDLTDHLRSLLTAGLDGEEVVFRFYDPKVLLPMLTVMDEIDLNALFGNIKELTAFCTETDQLQTWSSTRVTPFELQSAPWWRMKEAHLKPLYSTQTHAVILEKRFWEVLPESMEVLDHPVEIIKQTLVQAQSQGFNPEQGELAVLNMLVQRTPVSMAEVCLAFHLSNPEQEQLLNIQEKFV</sequence>
<dbReference type="AlphaFoldDB" id="A0A0Q2MEC1"/>
<keyword evidence="3" id="KW-1185">Reference proteome</keyword>
<dbReference type="EMBL" id="LKHS01000008">
    <property type="protein sequence ID" value="KQH86090.1"/>
    <property type="molecule type" value="Genomic_DNA"/>
</dbReference>
<organism evidence="2 3">
    <name type="scientific">Vibrio furnissii</name>
    <dbReference type="NCBI Taxonomy" id="29494"/>
    <lineage>
        <taxon>Bacteria</taxon>
        <taxon>Pseudomonadati</taxon>
        <taxon>Pseudomonadota</taxon>
        <taxon>Gammaproteobacteria</taxon>
        <taxon>Vibrionales</taxon>
        <taxon>Vibrionaceae</taxon>
        <taxon>Vibrio</taxon>
    </lineage>
</organism>
<protein>
    <recommendedName>
        <fullName evidence="1">DUF4123 domain-containing protein</fullName>
    </recommendedName>
</protein>
<reference evidence="2 3" key="1">
    <citation type="submission" date="2015-08" db="EMBL/GenBank/DDBJ databases">
        <title>Antibacterial properties of a collection of Vibrionaceae strains.</title>
        <authorList>
            <person name="Giubergia S."/>
        </authorList>
    </citation>
    <scope>NUCLEOTIDE SEQUENCE [LARGE SCALE GENOMIC DNA]</scope>
    <source>
        <strain evidence="2 3">S0821</strain>
    </source>
</reference>
<dbReference type="InParanoid" id="A0A0Q2MEC1"/>
<evidence type="ECO:0000313" key="2">
    <source>
        <dbReference type="EMBL" id="KQH86090.1"/>
    </source>
</evidence>
<comment type="caution">
    <text evidence="2">The sequence shown here is derived from an EMBL/GenBank/DDBJ whole genome shotgun (WGS) entry which is preliminary data.</text>
</comment>
<accession>A0A0Q2MEC1</accession>
<dbReference type="InterPro" id="IPR025391">
    <property type="entry name" value="DUF4123"/>
</dbReference>
<gene>
    <name evidence="2" type="ORF">AMR76_10125</name>
</gene>
<proteinExistence type="predicted"/>
<dbReference type="RefSeq" id="WP_055465998.1">
    <property type="nucleotide sequence ID" value="NZ_LKHS01000008.1"/>
</dbReference>
<dbReference type="Proteomes" id="UP000051221">
    <property type="component" value="Unassembled WGS sequence"/>
</dbReference>
<feature type="domain" description="DUF4123" evidence="1">
    <location>
        <begin position="17"/>
        <end position="126"/>
    </location>
</feature>
<name>A0A0Q2MEC1_VIBFU</name>
<evidence type="ECO:0000313" key="3">
    <source>
        <dbReference type="Proteomes" id="UP000051221"/>
    </source>
</evidence>
<dbReference type="Pfam" id="PF13503">
    <property type="entry name" value="DUF4123"/>
    <property type="match status" value="1"/>
</dbReference>